<dbReference type="EMBL" id="CAJSLV010000001">
    <property type="protein sequence ID" value="CAG6390825.1"/>
    <property type="molecule type" value="Genomic_DNA"/>
</dbReference>
<organism evidence="2 3">
    <name type="scientific">Actinacidiphila cocklensis</name>
    <dbReference type="NCBI Taxonomy" id="887465"/>
    <lineage>
        <taxon>Bacteria</taxon>
        <taxon>Bacillati</taxon>
        <taxon>Actinomycetota</taxon>
        <taxon>Actinomycetes</taxon>
        <taxon>Kitasatosporales</taxon>
        <taxon>Streptomycetaceae</taxon>
        <taxon>Actinacidiphila</taxon>
    </lineage>
</organism>
<proteinExistence type="predicted"/>
<feature type="compositionally biased region" description="Basic and acidic residues" evidence="1">
    <location>
        <begin position="19"/>
        <end position="31"/>
    </location>
</feature>
<feature type="compositionally biased region" description="Basic residues" evidence="1">
    <location>
        <begin position="1"/>
        <end position="16"/>
    </location>
</feature>
<feature type="compositionally biased region" description="Basic residues" evidence="1">
    <location>
        <begin position="234"/>
        <end position="245"/>
    </location>
</feature>
<keyword evidence="3" id="KW-1185">Reference proteome</keyword>
<gene>
    <name evidence="2" type="ORF">SCOCK_10293</name>
</gene>
<dbReference type="Proteomes" id="UP001152519">
    <property type="component" value="Unassembled WGS sequence"/>
</dbReference>
<name>A0A9W4E1E6_9ACTN</name>
<protein>
    <submittedName>
        <fullName evidence="2">Uncharacterized protein</fullName>
    </submittedName>
</protein>
<evidence type="ECO:0000313" key="2">
    <source>
        <dbReference type="EMBL" id="CAG6390825.1"/>
    </source>
</evidence>
<dbReference type="AlphaFoldDB" id="A0A9W4E1E6"/>
<feature type="region of interest" description="Disordered" evidence="1">
    <location>
        <begin position="209"/>
        <end position="245"/>
    </location>
</feature>
<sequence>MRLHLGRVPLHPRRVQPQRLERHGLLRREPGRGQQPADVDQQLRRVVQGPDRRQGLFRRGLHARRQRHLPRQAPADPQRPRRGVPERVPGVQVRPDLLHRRLRRPPRMRTLLLAGRLRRRLQEGRALRLLLRQRRRDQRPDLLRRVRLPRHLGSEPIAPADEGDRPEHAEVQRLVAIIQEREAAREPLGPEWPALREVIASQLVPDRQTALDALQKPDSVSDGMPGAPRTWPRPARRRPRTPAIP</sequence>
<feature type="compositionally biased region" description="Basic residues" evidence="1">
    <location>
        <begin position="55"/>
        <end position="70"/>
    </location>
</feature>
<comment type="caution">
    <text evidence="2">The sequence shown here is derived from an EMBL/GenBank/DDBJ whole genome shotgun (WGS) entry which is preliminary data.</text>
</comment>
<evidence type="ECO:0000313" key="3">
    <source>
        <dbReference type="Proteomes" id="UP001152519"/>
    </source>
</evidence>
<reference evidence="2" key="1">
    <citation type="submission" date="2021-05" db="EMBL/GenBank/DDBJ databases">
        <authorList>
            <person name="Arsene-Ploetze F."/>
        </authorList>
    </citation>
    <scope>NUCLEOTIDE SEQUENCE</scope>
    <source>
        <strain evidence="2">DSM 42138</strain>
    </source>
</reference>
<evidence type="ECO:0000256" key="1">
    <source>
        <dbReference type="SAM" id="MobiDB-lite"/>
    </source>
</evidence>
<accession>A0A9W4E1E6</accession>
<feature type="region of interest" description="Disordered" evidence="1">
    <location>
        <begin position="1"/>
        <end position="87"/>
    </location>
</feature>